<dbReference type="InterPro" id="IPR039739">
    <property type="entry name" value="MAG2/RNF10"/>
</dbReference>
<dbReference type="Gene3D" id="3.30.40.10">
    <property type="entry name" value="Zinc/RING finger domain, C3HC4 (zinc finger)"/>
    <property type="match status" value="1"/>
</dbReference>
<evidence type="ECO:0000256" key="2">
    <source>
        <dbReference type="ARBA" id="ARBA00008117"/>
    </source>
</evidence>
<feature type="compositionally biased region" description="Basic and acidic residues" evidence="10">
    <location>
        <begin position="26"/>
        <end position="35"/>
    </location>
</feature>
<sequence>MLEESRMDKKSINRSVLQQSRASAIDCKKSTELTHKPWPRSNKKREVSGSIPKNEPNRKNIPSQRGRGQMDKRPRARGSADFIVGGTPNARLEEDDEPEIGSVFTPGSKKQNLNHLLNFMYPTRAREGGRGPTPRRPGQQRFSYKHEHDLYLRAYCQFVVKEDGDYKLNLMDPDLPLKWELIEEIVVRSTGRSECPICLGAPIAGRVGHCGHVYCWACILHYAAAHEKQPPPCPVCATSLQVSDMKPTRIVQWESPADEVTMRLVRRLRGSTIVEVAPPRGQIKDTEEHILPLEILNEAPYAKLFFATKQQIMDIVERDKNEIRNQILAEIDTTEIVYLEQALEMLKLKEQKIKMYYEQPKNNDAISEQDIPTVLEKQEVSNKKLDWFDVDDEGATCLEAVENKMESLNIQSNLNPDAIAFECDINENPVEEFPLIECPSNSELSDESIFTDIDKQNQTKYFYFYQAEDGQQVFLNSFNVRVLNASWGVLAAAPSVIRGRVLHRDTYSLNDQTRKHMPYTAHLPLHCSFDIVELDLQPPHVTNEALGNFAAELDRRARNRAKHERDERRRERAYRRLMEGPPKPDFSSELLFPSALPTYGSPPNPPYGSPPYMEVPLSNLNQSPTMSTVLSPQMAQASPSTSSSSTGLSFAKMASASGTWRVRKTVTPPPPAPANEDESSGPRALVLSDAIEAALLATSPTSKPSGKKNKKSKQKVLFATGMHRAL</sequence>
<dbReference type="Proteomes" id="UP001652626">
    <property type="component" value="Chromosome 8"/>
</dbReference>
<evidence type="ECO:0000256" key="4">
    <source>
        <dbReference type="ARBA" id="ARBA00022723"/>
    </source>
</evidence>
<feature type="region of interest" description="Disordered" evidence="10">
    <location>
        <begin position="697"/>
        <end position="726"/>
    </location>
</feature>
<evidence type="ECO:0000313" key="13">
    <source>
        <dbReference type="RefSeq" id="XP_026494880.1"/>
    </source>
</evidence>
<comment type="subcellular location">
    <subcellularLocation>
        <location evidence="1">Cytoplasm</location>
    </subcellularLocation>
</comment>
<evidence type="ECO:0000256" key="7">
    <source>
        <dbReference type="ARBA" id="ARBA00035131"/>
    </source>
</evidence>
<dbReference type="GeneID" id="113399843"/>
<feature type="compositionally biased region" description="Polar residues" evidence="10">
    <location>
        <begin position="13"/>
        <end position="22"/>
    </location>
</feature>
<evidence type="ECO:0000256" key="1">
    <source>
        <dbReference type="ARBA" id="ARBA00004496"/>
    </source>
</evidence>
<accession>A0A8B8ICV4</accession>
<dbReference type="AlphaFoldDB" id="A0A8B8ICV4"/>
<evidence type="ECO:0000256" key="8">
    <source>
        <dbReference type="ARBA" id="ARBA00035390"/>
    </source>
</evidence>
<comment type="similarity">
    <text evidence="2">Belongs to the RNF10 family.</text>
</comment>
<keyword evidence="6" id="KW-0862">Zinc</keyword>
<dbReference type="SUPFAM" id="SSF57850">
    <property type="entry name" value="RING/U-box"/>
    <property type="match status" value="1"/>
</dbReference>
<reference evidence="13" key="1">
    <citation type="submission" date="2025-08" db="UniProtKB">
        <authorList>
            <consortium name="RefSeq"/>
        </authorList>
    </citation>
    <scope>IDENTIFICATION</scope>
    <source>
        <tissue evidence="13">Whole body</tissue>
    </source>
</reference>
<protein>
    <recommendedName>
        <fullName evidence="7">E3 ubiquitin-protein ligase RNF10</fullName>
    </recommendedName>
    <alternativeName>
        <fullName evidence="8">RING finger protein 10</fullName>
    </alternativeName>
</protein>
<evidence type="ECO:0000259" key="11">
    <source>
        <dbReference type="PROSITE" id="PS50089"/>
    </source>
</evidence>
<dbReference type="GO" id="GO:0005634">
    <property type="term" value="C:nucleus"/>
    <property type="evidence" value="ECO:0007669"/>
    <property type="project" value="UniProtKB-ARBA"/>
</dbReference>
<gene>
    <name evidence="13" type="primary">LOC113399843</name>
</gene>
<dbReference type="GO" id="GO:0008270">
    <property type="term" value="F:zinc ion binding"/>
    <property type="evidence" value="ECO:0007669"/>
    <property type="project" value="UniProtKB-KW"/>
</dbReference>
<proteinExistence type="inferred from homology"/>
<organism evidence="12 13">
    <name type="scientific">Vanessa tameamea</name>
    <name type="common">Kamehameha butterfly</name>
    <dbReference type="NCBI Taxonomy" id="334116"/>
    <lineage>
        <taxon>Eukaryota</taxon>
        <taxon>Metazoa</taxon>
        <taxon>Ecdysozoa</taxon>
        <taxon>Arthropoda</taxon>
        <taxon>Hexapoda</taxon>
        <taxon>Insecta</taxon>
        <taxon>Pterygota</taxon>
        <taxon>Neoptera</taxon>
        <taxon>Endopterygota</taxon>
        <taxon>Lepidoptera</taxon>
        <taxon>Glossata</taxon>
        <taxon>Ditrysia</taxon>
        <taxon>Papilionoidea</taxon>
        <taxon>Nymphalidae</taxon>
        <taxon>Nymphalinae</taxon>
        <taxon>Vanessa</taxon>
    </lineage>
</organism>
<keyword evidence="3" id="KW-0963">Cytoplasm</keyword>
<dbReference type="GO" id="GO:0045944">
    <property type="term" value="P:positive regulation of transcription by RNA polymerase II"/>
    <property type="evidence" value="ECO:0007669"/>
    <property type="project" value="TreeGrafter"/>
</dbReference>
<dbReference type="Pfam" id="PF00097">
    <property type="entry name" value="zf-C3HC4"/>
    <property type="match status" value="1"/>
</dbReference>
<dbReference type="OMA" id="PRWKKCP"/>
<dbReference type="GO" id="GO:0000976">
    <property type="term" value="F:transcription cis-regulatory region binding"/>
    <property type="evidence" value="ECO:0007669"/>
    <property type="project" value="TreeGrafter"/>
</dbReference>
<evidence type="ECO:0000256" key="5">
    <source>
        <dbReference type="ARBA" id="ARBA00022771"/>
    </source>
</evidence>
<feature type="region of interest" description="Disordered" evidence="10">
    <location>
        <begin position="1"/>
        <end position="94"/>
    </location>
</feature>
<feature type="compositionally biased region" description="Basic and acidic residues" evidence="10">
    <location>
        <begin position="1"/>
        <end position="11"/>
    </location>
</feature>
<evidence type="ECO:0000256" key="6">
    <source>
        <dbReference type="ARBA" id="ARBA00022833"/>
    </source>
</evidence>
<dbReference type="InterPro" id="IPR001841">
    <property type="entry name" value="Znf_RING"/>
</dbReference>
<dbReference type="PROSITE" id="PS00518">
    <property type="entry name" value="ZF_RING_1"/>
    <property type="match status" value="1"/>
</dbReference>
<keyword evidence="12" id="KW-1185">Reference proteome</keyword>
<dbReference type="RefSeq" id="XP_026494880.1">
    <property type="nucleotide sequence ID" value="XM_026639095.2"/>
</dbReference>
<dbReference type="SMART" id="SM00184">
    <property type="entry name" value="RING"/>
    <property type="match status" value="1"/>
</dbReference>
<dbReference type="InterPro" id="IPR013083">
    <property type="entry name" value="Znf_RING/FYVE/PHD"/>
</dbReference>
<evidence type="ECO:0000256" key="3">
    <source>
        <dbReference type="ARBA" id="ARBA00022490"/>
    </source>
</evidence>
<evidence type="ECO:0000313" key="12">
    <source>
        <dbReference type="Proteomes" id="UP001652626"/>
    </source>
</evidence>
<feature type="compositionally biased region" description="Basic residues" evidence="10">
    <location>
        <begin position="705"/>
        <end position="714"/>
    </location>
</feature>
<keyword evidence="5 9" id="KW-0863">Zinc-finger</keyword>
<dbReference type="PROSITE" id="PS50089">
    <property type="entry name" value="ZF_RING_2"/>
    <property type="match status" value="1"/>
</dbReference>
<evidence type="ECO:0000256" key="10">
    <source>
        <dbReference type="SAM" id="MobiDB-lite"/>
    </source>
</evidence>
<evidence type="ECO:0000256" key="9">
    <source>
        <dbReference type="PROSITE-ProRule" id="PRU00175"/>
    </source>
</evidence>
<keyword evidence="4" id="KW-0479">Metal-binding</keyword>
<dbReference type="InterPro" id="IPR017907">
    <property type="entry name" value="Znf_RING_CS"/>
</dbReference>
<dbReference type="InterPro" id="IPR018957">
    <property type="entry name" value="Znf_C3HC4_RING-type"/>
</dbReference>
<feature type="domain" description="RING-type" evidence="11">
    <location>
        <begin position="195"/>
        <end position="236"/>
    </location>
</feature>
<dbReference type="PANTHER" id="PTHR12983">
    <property type="entry name" value="RING FINGER 10 FAMILY MEMBER"/>
    <property type="match status" value="1"/>
</dbReference>
<dbReference type="PANTHER" id="PTHR12983:SF9">
    <property type="entry name" value="E3 UBIQUITIN-PROTEIN LIGASE RNF10"/>
    <property type="match status" value="1"/>
</dbReference>
<dbReference type="OrthoDB" id="10064108at2759"/>
<name>A0A8B8ICV4_VANTA</name>
<dbReference type="GO" id="GO:0005737">
    <property type="term" value="C:cytoplasm"/>
    <property type="evidence" value="ECO:0007669"/>
    <property type="project" value="UniProtKB-SubCell"/>
</dbReference>
<feature type="region of interest" description="Disordered" evidence="10">
    <location>
        <begin position="657"/>
        <end position="681"/>
    </location>
</feature>